<sequence length="91" mass="10145">MNKDVTKTGEDATNEYFTAYYQGQPITFSKNKLTGEVHINADEAIQAMGFDGGFMDYLGTDEGLDLISDWKKDHPDIPFFGNALKTSKQSN</sequence>
<proteinExistence type="predicted"/>
<organism evidence="1">
    <name type="scientific">uncultured Dysgonomonas sp</name>
    <dbReference type="NCBI Taxonomy" id="206096"/>
    <lineage>
        <taxon>Bacteria</taxon>
        <taxon>Pseudomonadati</taxon>
        <taxon>Bacteroidota</taxon>
        <taxon>Bacteroidia</taxon>
        <taxon>Bacteroidales</taxon>
        <taxon>Dysgonomonadaceae</taxon>
        <taxon>Dysgonomonas</taxon>
        <taxon>environmental samples</taxon>
    </lineage>
</organism>
<dbReference type="EMBL" id="FLUL01000001">
    <property type="protein sequence ID" value="SBW06420.1"/>
    <property type="molecule type" value="Genomic_DNA"/>
</dbReference>
<protein>
    <submittedName>
        <fullName evidence="1">Uncharacterized protein</fullName>
    </submittedName>
</protein>
<dbReference type="RefSeq" id="WP_296951183.1">
    <property type="nucleotide sequence ID" value="NZ_LT599021.1"/>
</dbReference>
<reference evidence="1" key="1">
    <citation type="submission" date="2016-04" db="EMBL/GenBank/DDBJ databases">
        <authorList>
            <person name="Evans L.H."/>
            <person name="Alamgir A."/>
            <person name="Owens N."/>
            <person name="Weber N.D."/>
            <person name="Virtaneva K."/>
            <person name="Barbian K."/>
            <person name="Babar A."/>
            <person name="Rosenke K."/>
        </authorList>
    </citation>
    <scope>NUCLEOTIDE SEQUENCE</scope>
    <source>
        <strain evidence="1">86-2</strain>
    </source>
</reference>
<accession>A0A212K3W8</accession>
<name>A0A212K3W8_9BACT</name>
<gene>
    <name evidence="1" type="ORF">KL86DYS2_12970</name>
</gene>
<dbReference type="AlphaFoldDB" id="A0A212K3W8"/>
<evidence type="ECO:0000313" key="1">
    <source>
        <dbReference type="EMBL" id="SBW06420.1"/>
    </source>
</evidence>